<evidence type="ECO:0000313" key="2">
    <source>
        <dbReference type="Proteomes" id="UP000831701"/>
    </source>
</evidence>
<comment type="caution">
    <text evidence="1">The sequence shown here is derived from an EMBL/GenBank/DDBJ whole genome shotgun (WGS) entry which is preliminary data.</text>
</comment>
<organism evidence="1 2">
    <name type="scientific">Scortum barcoo</name>
    <name type="common">barcoo grunter</name>
    <dbReference type="NCBI Taxonomy" id="214431"/>
    <lineage>
        <taxon>Eukaryota</taxon>
        <taxon>Metazoa</taxon>
        <taxon>Chordata</taxon>
        <taxon>Craniata</taxon>
        <taxon>Vertebrata</taxon>
        <taxon>Euteleostomi</taxon>
        <taxon>Actinopterygii</taxon>
        <taxon>Neopterygii</taxon>
        <taxon>Teleostei</taxon>
        <taxon>Neoteleostei</taxon>
        <taxon>Acanthomorphata</taxon>
        <taxon>Eupercaria</taxon>
        <taxon>Centrarchiformes</taxon>
        <taxon>Terapontoidei</taxon>
        <taxon>Terapontidae</taxon>
        <taxon>Scortum</taxon>
    </lineage>
</organism>
<sequence length="1261" mass="138983">RMEKREGDERIVGEERKENEVRGEERRGERRNIRGKEMKCIQHRIQLQEDTLKTEDVEMCGRGSGTPQGFLSLHPPPPPLPPKVSLFMFHPALYLFYLSVSFPPFLLARMRGEEEMRESSQGSSQVASLPSRCRCERRVRSGGDAGDLTSRADTDGTYARISALSPFANAKGNMQRSLTILYTSLLGMCLGSSSSFPSNINIGGLFPTESHEYEVFRFALSHHQDIPKLVPQVDMVKMGNSFSMTYAFCSQFSKGVYAIIGLYDRKTVNMLMSFCGALHVCFVTPSFPIETANQFVIQLRPELQDALVGVIDHYGWTKFVYMYSSDSANQLCPSHNATPSAQVSGVLEHDYEGMSPQLIGCPASHSAMLKCLSSVSADGVIEERRNWRLENVKPAVSVSSAMMHGLIICLSVLQKVLDTAAERNWLVTSVNVETMTEASFLKVFQDLDKRKEGQIIIDCETERLTGILKKIVEQGKNAKSYHYILANLGFLDIDLTDLRKGGANITGFQLVNNSEPSVSRVVQQWMEFDNKDSKVPKSGLKYTGALTYDGVKVMSTAFQNLRRQRIDISRRGNAGECLANPPAPWGQGIDIQRALQQVRIDGLTGHIQFNEKGRRTNYTVSVMELAPSGPKKVGYWNEDEKYVTTASFMRGSNETYGLQNRTYIVTTILESPYVMQKKNHEQLVGNDKYEGYIVELAAEIAKHVGYQYKLKIVSDGKYGARDPETKMWNGMVGELVYGKADVAVAPLTITLVREEVIDFSKPFMSLGISIMIKKPTKSKPGVFSFLDPLAYEIWMCIVFAYIGVSVVCCCSSSADSARTSGTPRTTRREASHRRWATQMSATNRGAGCSRAKHRRSRTPTSRVKSRPTSLASSTPFGSHWGPSCSRAVISHHGPLLHLRPAPPPHSFPQPPVLRCQPPVSITLDQAPDQDLSSLSGRIVGGVWWFFTLIIISSYTANLAAFLTVERMVSPIESAEDLAKQTEIAYGTLDAGSTKEFFRRSKIAVFEKMWSYMKAADPSVFVKTTDEGVMRVRKSKGKYAYLLESTMNEYIEQRKPCDTMKVGGNLDSKGYGIATPKGSPLRNPVNLAVLKLNEQGLLDKLKNKWWYDKGECGSGGGDSKDKTSALSLSNVGGSLLHPDRRPGPGHAGGAGGVLLQVPDRVAPNEGVHRMRAAAASAAQAFHCSALDSGASAPYTELQSYGLYANNTQSINDAMRCSTLTRMSGNGSGGENGRILTHDFPKTVQTLPCMSHTASMGLGASGM</sequence>
<evidence type="ECO:0000313" key="1">
    <source>
        <dbReference type="EMBL" id="KAI3351927.1"/>
    </source>
</evidence>
<keyword evidence="2" id="KW-1185">Reference proteome</keyword>
<reference evidence="1" key="1">
    <citation type="submission" date="2022-04" db="EMBL/GenBank/DDBJ databases">
        <title>Jade perch genome.</title>
        <authorList>
            <person name="Chao B."/>
        </authorList>
    </citation>
    <scope>NUCLEOTIDE SEQUENCE</scope>
    <source>
        <strain evidence="1">CB-2022</strain>
    </source>
</reference>
<gene>
    <name evidence="1" type="ORF">L3Q82_020757</name>
</gene>
<feature type="non-terminal residue" evidence="1">
    <location>
        <position position="1"/>
    </location>
</feature>
<dbReference type="Proteomes" id="UP000831701">
    <property type="component" value="Chromosome 24"/>
</dbReference>
<name>A0ACB8V8C0_9TELE</name>
<accession>A0ACB8V8C0</accession>
<proteinExistence type="predicted"/>
<protein>
    <submittedName>
        <fullName evidence="1">Uncharacterized protein</fullName>
    </submittedName>
</protein>
<dbReference type="EMBL" id="CM041554">
    <property type="protein sequence ID" value="KAI3351927.1"/>
    <property type="molecule type" value="Genomic_DNA"/>
</dbReference>